<evidence type="ECO:0000313" key="2">
    <source>
        <dbReference type="Proteomes" id="UP001500503"/>
    </source>
</evidence>
<organism evidence="1 2">
    <name type="scientific">Actinoallomurus oryzae</name>
    <dbReference type="NCBI Taxonomy" id="502180"/>
    <lineage>
        <taxon>Bacteria</taxon>
        <taxon>Bacillati</taxon>
        <taxon>Actinomycetota</taxon>
        <taxon>Actinomycetes</taxon>
        <taxon>Streptosporangiales</taxon>
        <taxon>Thermomonosporaceae</taxon>
        <taxon>Actinoallomurus</taxon>
    </lineage>
</organism>
<proteinExistence type="predicted"/>
<evidence type="ECO:0000313" key="1">
    <source>
        <dbReference type="EMBL" id="GAA4522885.1"/>
    </source>
</evidence>
<protein>
    <submittedName>
        <fullName evidence="1">Uncharacterized protein</fullName>
    </submittedName>
</protein>
<comment type="caution">
    <text evidence="1">The sequence shown here is derived from an EMBL/GenBank/DDBJ whole genome shotgun (WGS) entry which is preliminary data.</text>
</comment>
<dbReference type="EMBL" id="BAABHF010000096">
    <property type="protein sequence ID" value="GAA4522885.1"/>
    <property type="molecule type" value="Genomic_DNA"/>
</dbReference>
<dbReference type="RefSeq" id="WP_345475942.1">
    <property type="nucleotide sequence ID" value="NZ_BAABHF010000096.1"/>
</dbReference>
<name>A0ABP8R9K7_9ACTN</name>
<dbReference type="Gene3D" id="3.40.50.300">
    <property type="entry name" value="P-loop containing nucleotide triphosphate hydrolases"/>
    <property type="match status" value="1"/>
</dbReference>
<dbReference type="Proteomes" id="UP001500503">
    <property type="component" value="Unassembled WGS sequence"/>
</dbReference>
<gene>
    <name evidence="1" type="ORF">GCM10023191_102400</name>
</gene>
<reference evidence="2" key="1">
    <citation type="journal article" date="2019" name="Int. J. Syst. Evol. Microbiol.">
        <title>The Global Catalogue of Microorganisms (GCM) 10K type strain sequencing project: providing services to taxonomists for standard genome sequencing and annotation.</title>
        <authorList>
            <consortium name="The Broad Institute Genomics Platform"/>
            <consortium name="The Broad Institute Genome Sequencing Center for Infectious Disease"/>
            <person name="Wu L."/>
            <person name="Ma J."/>
        </authorList>
    </citation>
    <scope>NUCLEOTIDE SEQUENCE [LARGE SCALE GENOMIC DNA]</scope>
    <source>
        <strain evidence="2">JCM 17933</strain>
    </source>
</reference>
<dbReference type="InterPro" id="IPR027417">
    <property type="entry name" value="P-loop_NTPase"/>
</dbReference>
<accession>A0ABP8R9K7</accession>
<keyword evidence="2" id="KW-1185">Reference proteome</keyword>
<sequence>MTENTKNLMVNGDEPPIVLGVDEGQALLADPAVTATVADLIRLGRQAGIGAVEGDRR</sequence>